<sequence length="299" mass="33126">MDYSPASLRAVETLTLRLFNAPEDLLDDSDRQLAQALIAYIGLTLIQLSTGAWHWDDQPGFAQRAQPTLGDAALTERITNTSWTWENHPPGAHPGIPVVLPGSNLGLKPVSPLHLLLATVAERSASDGPCTRIHAAWQGKAPSRPPRGVPGIDIFDTPPPSPALEAWLADREHDFPSWATRYPGTWDFSPESIDTLTDLMRHTTPTLEDFNNPANADFVDGASWYLGEMLRRGAPSRWVHRPHRVKPEDSATVGYQIQLDSDVELTTPFRLLGLTLRTGDPRARNSFDNWVRFYGDGPD</sequence>
<proteinExistence type="predicted"/>
<dbReference type="EMBL" id="JAHCLR010000025">
    <property type="protein sequence ID" value="MBS9534523.1"/>
    <property type="molecule type" value="Genomic_DNA"/>
</dbReference>
<comment type="caution">
    <text evidence="1">The sequence shown here is derived from an EMBL/GenBank/DDBJ whole genome shotgun (WGS) entry which is preliminary data.</text>
</comment>
<reference evidence="1 2" key="1">
    <citation type="submission" date="2021-05" db="EMBL/GenBank/DDBJ databases">
        <title>Mycobacterium acidophilum sp. nov., an extremely acid-tolerant member of the genus Mycobacterium.</title>
        <authorList>
            <person name="Xia J."/>
        </authorList>
    </citation>
    <scope>NUCLEOTIDE SEQUENCE [LARGE SCALE GENOMIC DNA]</scope>
    <source>
        <strain evidence="1 2">M1</strain>
    </source>
</reference>
<gene>
    <name evidence="1" type="ORF">KIH27_13095</name>
</gene>
<evidence type="ECO:0000313" key="2">
    <source>
        <dbReference type="Proteomes" id="UP001519535"/>
    </source>
</evidence>
<dbReference type="Proteomes" id="UP001519535">
    <property type="component" value="Unassembled WGS sequence"/>
</dbReference>
<protein>
    <submittedName>
        <fullName evidence="1">Uncharacterized protein</fullName>
    </submittedName>
</protein>
<accession>A0ABS5RJR0</accession>
<keyword evidence="2" id="KW-1185">Reference proteome</keyword>
<organism evidence="1 2">
    <name type="scientific">Mycolicibacter acidiphilus</name>
    <dbReference type="NCBI Taxonomy" id="2835306"/>
    <lineage>
        <taxon>Bacteria</taxon>
        <taxon>Bacillati</taxon>
        <taxon>Actinomycetota</taxon>
        <taxon>Actinomycetes</taxon>
        <taxon>Mycobacteriales</taxon>
        <taxon>Mycobacteriaceae</taxon>
        <taxon>Mycolicibacter</taxon>
    </lineage>
</organism>
<evidence type="ECO:0000313" key="1">
    <source>
        <dbReference type="EMBL" id="MBS9534523.1"/>
    </source>
</evidence>
<name>A0ABS5RJR0_9MYCO</name>